<dbReference type="Gene3D" id="3.40.50.280">
    <property type="entry name" value="Cobalamin-binding domain"/>
    <property type="match status" value="1"/>
</dbReference>
<dbReference type="InterPro" id="IPR006158">
    <property type="entry name" value="Cobalamin-bd"/>
</dbReference>
<dbReference type="GO" id="GO:0016853">
    <property type="term" value="F:isomerase activity"/>
    <property type="evidence" value="ECO:0007669"/>
    <property type="project" value="UniProtKB-KW"/>
</dbReference>
<evidence type="ECO:0000256" key="3">
    <source>
        <dbReference type="ARBA" id="ARBA00022723"/>
    </source>
</evidence>
<dbReference type="Pfam" id="PF02310">
    <property type="entry name" value="B12-binding"/>
    <property type="match status" value="1"/>
</dbReference>
<dbReference type="GO" id="GO:0031419">
    <property type="term" value="F:cobalamin binding"/>
    <property type="evidence" value="ECO:0007669"/>
    <property type="project" value="UniProtKB-KW"/>
</dbReference>
<name>A0A5M3WSE2_9ACTN</name>
<evidence type="ECO:0000256" key="5">
    <source>
        <dbReference type="ARBA" id="ARBA00023285"/>
    </source>
</evidence>
<protein>
    <submittedName>
        <fullName evidence="7">Methylmalonyl-CoA mutase</fullName>
    </submittedName>
</protein>
<keyword evidence="8" id="KW-1185">Reference proteome</keyword>
<dbReference type="InterPro" id="IPR036724">
    <property type="entry name" value="Cobalamin-bd_sf"/>
</dbReference>
<comment type="cofactor">
    <cofactor evidence="1">
        <name>adenosylcob(III)alamin</name>
        <dbReference type="ChEBI" id="CHEBI:18408"/>
    </cofactor>
</comment>
<evidence type="ECO:0000259" key="6">
    <source>
        <dbReference type="PROSITE" id="PS51332"/>
    </source>
</evidence>
<dbReference type="RefSeq" id="WP_170322637.1">
    <property type="nucleotide sequence ID" value="NZ_BAAAHL010000068.1"/>
</dbReference>
<evidence type="ECO:0000313" key="8">
    <source>
        <dbReference type="Proteomes" id="UP000331127"/>
    </source>
</evidence>
<evidence type="ECO:0000313" key="7">
    <source>
        <dbReference type="EMBL" id="GES11520.1"/>
    </source>
</evidence>
<keyword evidence="5" id="KW-0170">Cobalt</keyword>
<dbReference type="GO" id="GO:0046872">
    <property type="term" value="F:metal ion binding"/>
    <property type="evidence" value="ECO:0007669"/>
    <property type="project" value="UniProtKB-KW"/>
</dbReference>
<dbReference type="Proteomes" id="UP000331127">
    <property type="component" value="Unassembled WGS sequence"/>
</dbReference>
<keyword evidence="3" id="KW-0479">Metal-binding</keyword>
<dbReference type="InterPro" id="IPR006159">
    <property type="entry name" value="Acid_CoA_mut_C"/>
</dbReference>
<reference evidence="7 8" key="1">
    <citation type="submission" date="2019-10" db="EMBL/GenBank/DDBJ databases">
        <title>Whole genome shotgun sequence of Acrocarpospora macrocephala NBRC 16266.</title>
        <authorList>
            <person name="Ichikawa N."/>
            <person name="Kimura A."/>
            <person name="Kitahashi Y."/>
            <person name="Komaki H."/>
            <person name="Oguchi A."/>
        </authorList>
    </citation>
    <scope>NUCLEOTIDE SEQUENCE [LARGE SCALE GENOMIC DNA]</scope>
    <source>
        <strain evidence="7 8">NBRC 16266</strain>
    </source>
</reference>
<evidence type="ECO:0000256" key="1">
    <source>
        <dbReference type="ARBA" id="ARBA00001922"/>
    </source>
</evidence>
<feature type="domain" description="B12-binding" evidence="6">
    <location>
        <begin position="5"/>
        <end position="135"/>
    </location>
</feature>
<dbReference type="PROSITE" id="PS51332">
    <property type="entry name" value="B12_BINDING"/>
    <property type="match status" value="1"/>
</dbReference>
<evidence type="ECO:0000256" key="4">
    <source>
        <dbReference type="ARBA" id="ARBA00023235"/>
    </source>
</evidence>
<dbReference type="AlphaFoldDB" id="A0A5M3WSE2"/>
<evidence type="ECO:0000256" key="2">
    <source>
        <dbReference type="ARBA" id="ARBA00022628"/>
    </source>
</evidence>
<organism evidence="7 8">
    <name type="scientific">Acrocarpospora macrocephala</name>
    <dbReference type="NCBI Taxonomy" id="150177"/>
    <lineage>
        <taxon>Bacteria</taxon>
        <taxon>Bacillati</taxon>
        <taxon>Actinomycetota</taxon>
        <taxon>Actinomycetes</taxon>
        <taxon>Streptosporangiales</taxon>
        <taxon>Streptosporangiaceae</taxon>
        <taxon>Acrocarpospora</taxon>
    </lineage>
</organism>
<comment type="caution">
    <text evidence="7">The sequence shown here is derived from an EMBL/GenBank/DDBJ whole genome shotgun (WGS) entry which is preliminary data.</text>
</comment>
<accession>A0A5M3WSE2</accession>
<sequence length="135" mass="14528">MSGEHIKVLLAKKKIDVHGRGSKLIARELRDAGMEVVYFRFGVVAEIAEAALQENADVVAVSVMTSGQLQIARDLIPALKERGMTQVLVIMGGIIPEVDFEPLRALGVHRSFPPGLPGGVVAEYIRENVGKASLV</sequence>
<keyword evidence="2" id="KW-0846">Cobalamin</keyword>
<dbReference type="SUPFAM" id="SSF52242">
    <property type="entry name" value="Cobalamin (vitamin B12)-binding domain"/>
    <property type="match status" value="1"/>
</dbReference>
<proteinExistence type="predicted"/>
<gene>
    <name evidence="7" type="ORF">Amac_051170</name>
</gene>
<dbReference type="EMBL" id="BLAE01000030">
    <property type="protein sequence ID" value="GES11520.1"/>
    <property type="molecule type" value="Genomic_DNA"/>
</dbReference>
<keyword evidence="4" id="KW-0413">Isomerase</keyword>
<dbReference type="PANTHER" id="PTHR48101:SF1">
    <property type="entry name" value="METHYLMALONYL-COA MUTASE, LARGE SUBUNIT"/>
    <property type="match status" value="1"/>
</dbReference>
<dbReference type="PANTHER" id="PTHR48101">
    <property type="entry name" value="METHYLMALONYL-COA MUTASE, MITOCHONDRIAL-RELATED"/>
    <property type="match status" value="1"/>
</dbReference>
<dbReference type="NCBIfam" id="TIGR00640">
    <property type="entry name" value="acid_CoA_mut_C"/>
    <property type="match status" value="1"/>
</dbReference>